<comment type="function">
    <text evidence="6">Specifically methylates the pseudouridine at position 1915 (m3Psi1915) in 23S rRNA.</text>
</comment>
<sequence length="158" mass="18384">MIKIIACGKLKEKWMKDGVAEYVKRIRPYDKLEVIEVQDEKAPETNSVAENEQVKVVEGQRILKNIRDDEYVILLDLAGMDIDSIALANKIQDCYNHARSKITFVIGGSLGLSNELIQRADFRWRISKVTFPHQLCRILVVEQIYRSFRILHNEPYHK</sequence>
<dbReference type="PANTHER" id="PTHR33603:SF1">
    <property type="entry name" value="RIBOSOMAL RNA LARGE SUBUNIT METHYLTRANSFERASE H"/>
    <property type="match status" value="1"/>
</dbReference>
<comment type="similarity">
    <text evidence="5 6">Belongs to the RNA methyltransferase RlmH family.</text>
</comment>
<name>A0A412PD98_9FIRM</name>
<dbReference type="InterPro" id="IPR003742">
    <property type="entry name" value="RlmH-like"/>
</dbReference>
<comment type="subcellular location">
    <subcellularLocation>
        <location evidence="6">Cytoplasm</location>
    </subcellularLocation>
</comment>
<gene>
    <name evidence="6" type="primary">rlmH</name>
    <name evidence="7" type="ORF">DWX20_07605</name>
</gene>
<dbReference type="CDD" id="cd18081">
    <property type="entry name" value="RlmH-like"/>
    <property type="match status" value="1"/>
</dbReference>
<dbReference type="RefSeq" id="WP_118765066.1">
    <property type="nucleotide sequence ID" value="NZ_CABJCF010000003.1"/>
</dbReference>
<dbReference type="PIRSF" id="PIRSF004505">
    <property type="entry name" value="MT_bac"/>
    <property type="match status" value="1"/>
</dbReference>
<evidence type="ECO:0000313" key="8">
    <source>
        <dbReference type="Proteomes" id="UP000284731"/>
    </source>
</evidence>
<comment type="catalytic activity">
    <reaction evidence="6">
        <text>pseudouridine(1915) in 23S rRNA + S-adenosyl-L-methionine = N(3)-methylpseudouridine(1915) in 23S rRNA + S-adenosyl-L-homocysteine + H(+)</text>
        <dbReference type="Rhea" id="RHEA:42752"/>
        <dbReference type="Rhea" id="RHEA-COMP:10221"/>
        <dbReference type="Rhea" id="RHEA-COMP:10222"/>
        <dbReference type="ChEBI" id="CHEBI:15378"/>
        <dbReference type="ChEBI" id="CHEBI:57856"/>
        <dbReference type="ChEBI" id="CHEBI:59789"/>
        <dbReference type="ChEBI" id="CHEBI:65314"/>
        <dbReference type="ChEBI" id="CHEBI:74486"/>
        <dbReference type="EC" id="2.1.1.177"/>
    </reaction>
</comment>
<dbReference type="InterPro" id="IPR029028">
    <property type="entry name" value="Alpha/beta_knot_MTases"/>
</dbReference>
<evidence type="ECO:0000313" key="7">
    <source>
        <dbReference type="EMBL" id="RGT55023.1"/>
    </source>
</evidence>
<dbReference type="AlphaFoldDB" id="A0A412PD98"/>
<evidence type="ECO:0000256" key="5">
    <source>
        <dbReference type="ARBA" id="ARBA00038303"/>
    </source>
</evidence>
<dbReference type="GO" id="GO:0070038">
    <property type="term" value="F:rRNA (pseudouridine-N3-)-methyltransferase activity"/>
    <property type="evidence" value="ECO:0007669"/>
    <property type="project" value="UniProtKB-UniRule"/>
</dbReference>
<proteinExistence type="inferred from homology"/>
<comment type="caution">
    <text evidence="6">Lacks conserved residue(s) required for the propagation of feature annotation.</text>
</comment>
<reference evidence="7 8" key="1">
    <citation type="submission" date="2018-08" db="EMBL/GenBank/DDBJ databases">
        <title>A genome reference for cultivated species of the human gut microbiota.</title>
        <authorList>
            <person name="Zou Y."/>
            <person name="Xue W."/>
            <person name="Luo G."/>
        </authorList>
    </citation>
    <scope>NUCLEOTIDE SEQUENCE [LARGE SCALE GENOMIC DNA]</scope>
    <source>
        <strain evidence="7 8">AF18-46</strain>
    </source>
</reference>
<organism evidence="7 8">
    <name type="scientific">Solobacterium moorei</name>
    <dbReference type="NCBI Taxonomy" id="102148"/>
    <lineage>
        <taxon>Bacteria</taxon>
        <taxon>Bacillati</taxon>
        <taxon>Bacillota</taxon>
        <taxon>Erysipelotrichia</taxon>
        <taxon>Erysipelotrichales</taxon>
        <taxon>Erysipelotrichaceae</taxon>
        <taxon>Solobacterium</taxon>
    </lineage>
</organism>
<dbReference type="Pfam" id="PF02590">
    <property type="entry name" value="SPOUT_MTase"/>
    <property type="match status" value="1"/>
</dbReference>
<evidence type="ECO:0000256" key="2">
    <source>
        <dbReference type="ARBA" id="ARBA00022603"/>
    </source>
</evidence>
<dbReference type="GO" id="GO:0005737">
    <property type="term" value="C:cytoplasm"/>
    <property type="evidence" value="ECO:0007669"/>
    <property type="project" value="UniProtKB-SubCell"/>
</dbReference>
<keyword evidence="1 6" id="KW-0698">rRNA processing</keyword>
<feature type="binding site" evidence="6">
    <location>
        <position position="75"/>
    </location>
    <ligand>
        <name>S-adenosyl-L-methionine</name>
        <dbReference type="ChEBI" id="CHEBI:59789"/>
    </ligand>
</feature>
<dbReference type="EMBL" id="QRWX01000003">
    <property type="protein sequence ID" value="RGT55023.1"/>
    <property type="molecule type" value="Genomic_DNA"/>
</dbReference>
<keyword evidence="4 6" id="KW-0949">S-adenosyl-L-methionine</keyword>
<dbReference type="EC" id="2.1.1.177" evidence="6"/>
<dbReference type="HAMAP" id="MF_00658">
    <property type="entry name" value="23SrRNA_methyltr_H"/>
    <property type="match status" value="1"/>
</dbReference>
<feature type="binding site" evidence="6">
    <location>
        <position position="107"/>
    </location>
    <ligand>
        <name>S-adenosyl-L-methionine</name>
        <dbReference type="ChEBI" id="CHEBI:59789"/>
    </ligand>
</feature>
<dbReference type="PANTHER" id="PTHR33603">
    <property type="entry name" value="METHYLTRANSFERASE"/>
    <property type="match status" value="1"/>
</dbReference>
<comment type="caution">
    <text evidence="7">The sequence shown here is derived from an EMBL/GenBank/DDBJ whole genome shotgun (WGS) entry which is preliminary data.</text>
</comment>
<protein>
    <recommendedName>
        <fullName evidence="6">Ribosomal RNA large subunit methyltransferase H</fullName>
        <ecNumber evidence="6">2.1.1.177</ecNumber>
    </recommendedName>
    <alternativeName>
        <fullName evidence="6">23S rRNA (pseudouridine1915-N3)-methyltransferase</fullName>
    </alternativeName>
    <alternativeName>
        <fullName evidence="6">23S rRNA m3Psi1915 methyltransferase</fullName>
    </alternativeName>
    <alternativeName>
        <fullName evidence="6">rRNA (pseudouridine-N3-)-methyltransferase RlmH</fullName>
    </alternativeName>
</protein>
<accession>A0A412PD98</accession>
<dbReference type="SUPFAM" id="SSF75217">
    <property type="entry name" value="alpha/beta knot"/>
    <property type="match status" value="1"/>
</dbReference>
<keyword evidence="3 6" id="KW-0808">Transferase</keyword>
<dbReference type="NCBIfam" id="NF000985">
    <property type="entry name" value="PRK00103.1-3"/>
    <property type="match status" value="1"/>
</dbReference>
<keyword evidence="2 6" id="KW-0489">Methyltransferase</keyword>
<dbReference type="NCBIfam" id="TIGR00246">
    <property type="entry name" value="tRNA_RlmH_YbeA"/>
    <property type="match status" value="1"/>
</dbReference>
<dbReference type="Proteomes" id="UP000284731">
    <property type="component" value="Unassembled WGS sequence"/>
</dbReference>
<comment type="subunit">
    <text evidence="6">Homodimer.</text>
</comment>
<dbReference type="InterPro" id="IPR029026">
    <property type="entry name" value="tRNA_m1G_MTases_N"/>
</dbReference>
<evidence type="ECO:0000256" key="4">
    <source>
        <dbReference type="ARBA" id="ARBA00022691"/>
    </source>
</evidence>
<evidence type="ECO:0000256" key="3">
    <source>
        <dbReference type="ARBA" id="ARBA00022679"/>
    </source>
</evidence>
<dbReference type="Gene3D" id="3.40.1280.10">
    <property type="match status" value="1"/>
</dbReference>
<evidence type="ECO:0000256" key="1">
    <source>
        <dbReference type="ARBA" id="ARBA00022552"/>
    </source>
</evidence>
<keyword evidence="6" id="KW-0963">Cytoplasm</keyword>
<evidence type="ECO:0000256" key="6">
    <source>
        <dbReference type="HAMAP-Rule" id="MF_00658"/>
    </source>
</evidence>